<feature type="transmembrane region" description="Helical" evidence="1">
    <location>
        <begin position="359"/>
        <end position="377"/>
    </location>
</feature>
<accession>A0A291QXG4</accession>
<feature type="transmembrane region" description="Helical" evidence="1">
    <location>
        <begin position="185"/>
        <end position="206"/>
    </location>
</feature>
<dbReference type="KEGG" id="cbae:COR50_16480"/>
<reference evidence="2 3" key="1">
    <citation type="submission" date="2017-10" db="EMBL/GenBank/DDBJ databases">
        <title>Paenichitinophaga pekingensis gen. nov., sp. nov., isolated from activated sludge.</title>
        <authorList>
            <person name="Jin D."/>
            <person name="Kong X."/>
            <person name="Deng Y."/>
            <person name="Bai Z."/>
        </authorList>
    </citation>
    <scope>NUCLEOTIDE SEQUENCE [LARGE SCALE GENOMIC DNA]</scope>
    <source>
        <strain evidence="2 3">13</strain>
    </source>
</reference>
<proteinExistence type="predicted"/>
<dbReference type="AlphaFoldDB" id="A0A291QXG4"/>
<feature type="transmembrane region" description="Helical" evidence="1">
    <location>
        <begin position="334"/>
        <end position="352"/>
    </location>
</feature>
<feature type="transmembrane region" description="Helical" evidence="1">
    <location>
        <begin position="310"/>
        <end position="328"/>
    </location>
</feature>
<protein>
    <recommendedName>
        <fullName evidence="4">Glycosyltransferase RgtA/B/C/D-like domain-containing protein</fullName>
    </recommendedName>
</protein>
<dbReference type="OrthoDB" id="1110924at2"/>
<name>A0A291QXG4_9BACT</name>
<keyword evidence="1" id="KW-1133">Transmembrane helix</keyword>
<keyword evidence="3" id="KW-1185">Reference proteome</keyword>
<dbReference type="RefSeq" id="WP_098195003.1">
    <property type="nucleotide sequence ID" value="NZ_CP023777.1"/>
</dbReference>
<dbReference type="Proteomes" id="UP000220133">
    <property type="component" value="Chromosome"/>
</dbReference>
<feature type="transmembrane region" description="Helical" evidence="1">
    <location>
        <begin position="34"/>
        <end position="52"/>
    </location>
</feature>
<evidence type="ECO:0008006" key="4">
    <source>
        <dbReference type="Google" id="ProtNLM"/>
    </source>
</evidence>
<feature type="transmembrane region" description="Helical" evidence="1">
    <location>
        <begin position="130"/>
        <end position="150"/>
    </location>
</feature>
<feature type="transmembrane region" description="Helical" evidence="1">
    <location>
        <begin position="383"/>
        <end position="405"/>
    </location>
</feature>
<keyword evidence="1" id="KW-0472">Membrane</keyword>
<evidence type="ECO:0000313" key="3">
    <source>
        <dbReference type="Proteomes" id="UP000220133"/>
    </source>
</evidence>
<evidence type="ECO:0000313" key="2">
    <source>
        <dbReference type="EMBL" id="ATL48630.1"/>
    </source>
</evidence>
<gene>
    <name evidence="2" type="ORF">COR50_16480</name>
</gene>
<keyword evidence="1" id="KW-0812">Transmembrane</keyword>
<organism evidence="2 3">
    <name type="scientific">Chitinophaga caeni</name>
    <dbReference type="NCBI Taxonomy" id="2029983"/>
    <lineage>
        <taxon>Bacteria</taxon>
        <taxon>Pseudomonadati</taxon>
        <taxon>Bacteroidota</taxon>
        <taxon>Chitinophagia</taxon>
        <taxon>Chitinophagales</taxon>
        <taxon>Chitinophagaceae</taxon>
        <taxon>Chitinophaga</taxon>
    </lineage>
</organism>
<sequence>MQSKTPAPGKKKGGKAALETQPLSQISFFDKHQTLLFGVCLLVFLLVGSLLFNTKLFLMGDDADYILDALHFVQNNTYPGGRSSLYAMVLGIPIAIFGVNVVVLKVCSFIFAITAFCLLFITFRNRIPSWILFVSLLFLAINSGVQYYSSSNLSEAFYMMIQAFFLFACFKLVDNQKEQKNFKQLLKYWLLFGFASLLISLSKNVALLAPLTLPIYYLFQKQWKNAALAFGFFMAFKIPYEILLRAIYGANTVVAQMDQVLAKDMYHYEYGRETFSGFVQRLFDNLKIYISGDVWAFFGFRSEPVQGTPVAYWMLFVAICGYGAWHAFKNNKYIFLVFIYLVVMMGTTFVALQPAVAQSRIVVIYIPLLYLMFFYSIKAITSWGSATLTNVVVGVVCLFMFTLTIRKTSAQGKITTNELKHNLSGEEFYGFTPDWVNYLEMGKYIANNIPKEKLVAARKPNTLTLYSKGRPYYGVYKVSDNATADDLLKELKDNNVHYLVLASLRANPAVAVEGQIINTLHRMASKIAEKYPTKVKIIYQIGKTEPCYLVEIVY</sequence>
<dbReference type="EMBL" id="CP023777">
    <property type="protein sequence ID" value="ATL48630.1"/>
    <property type="molecule type" value="Genomic_DNA"/>
</dbReference>
<feature type="transmembrane region" description="Helical" evidence="1">
    <location>
        <begin position="85"/>
        <end position="118"/>
    </location>
</feature>
<feature type="transmembrane region" description="Helical" evidence="1">
    <location>
        <begin position="156"/>
        <end position="173"/>
    </location>
</feature>
<feature type="transmembrane region" description="Helical" evidence="1">
    <location>
        <begin position="226"/>
        <end position="248"/>
    </location>
</feature>
<evidence type="ECO:0000256" key="1">
    <source>
        <dbReference type="SAM" id="Phobius"/>
    </source>
</evidence>